<feature type="domain" description="Tautomerase cis-CaaD-like" evidence="1">
    <location>
        <begin position="1"/>
        <end position="132"/>
    </location>
</feature>
<dbReference type="Gene3D" id="3.30.429.10">
    <property type="entry name" value="Macrophage Migration Inhibitory Factor"/>
    <property type="match status" value="1"/>
</dbReference>
<name>A0ABM7SSH3_9MYCO</name>
<dbReference type="SUPFAM" id="SSF55331">
    <property type="entry name" value="Tautomerase/MIF"/>
    <property type="match status" value="1"/>
</dbReference>
<sequence>MPVYQCYSPKGLLTQSAKAKIAEGMTTMYCEATGAPPAWVKVLFHEMPDGECFAAGKPATQSLILGITRHGRDLETRQAMVRQLAQIWTRNSGQPEADLWISVSEVDYTNVMDAGLFIPEPGHEREWFEENQTRLAELGIIAA</sequence>
<proteinExistence type="predicted"/>
<dbReference type="InterPro" id="IPR014347">
    <property type="entry name" value="Tautomerase/MIF_sf"/>
</dbReference>
<gene>
    <name evidence="2" type="ORF">MTY59_05850</name>
</gene>
<protein>
    <submittedName>
        <fullName evidence="2">Cis-3-chloroacrylic acid dehalogenase</fullName>
    </submittedName>
</protein>
<dbReference type="PANTHER" id="PTHR35530">
    <property type="entry name" value="TAUTOMERASE-RELATED"/>
    <property type="match status" value="1"/>
</dbReference>
<dbReference type="EMBL" id="AP024828">
    <property type="protein sequence ID" value="BCZ20730.1"/>
    <property type="molecule type" value="Genomic_DNA"/>
</dbReference>
<reference evidence="2 3" key="1">
    <citation type="submission" date="2021-07" db="EMBL/GenBank/DDBJ databases">
        <title>Complete genome sequence of nontuberculous Mycobacterium sp. TY59.</title>
        <authorList>
            <person name="Fukushima K."/>
        </authorList>
    </citation>
    <scope>NUCLEOTIDE SEQUENCE [LARGE SCALE GENOMIC DNA]</scope>
    <source>
        <strain evidence="2 3">TY59</strain>
    </source>
</reference>
<evidence type="ECO:0000313" key="2">
    <source>
        <dbReference type="EMBL" id="BCZ20730.1"/>
    </source>
</evidence>
<dbReference type="RefSeq" id="WP_221044348.1">
    <property type="nucleotide sequence ID" value="NZ_AP024828.1"/>
</dbReference>
<evidence type="ECO:0000313" key="3">
    <source>
        <dbReference type="Proteomes" id="UP000826012"/>
    </source>
</evidence>
<dbReference type="Proteomes" id="UP000826012">
    <property type="component" value="Chromosome"/>
</dbReference>
<keyword evidence="3" id="KW-1185">Reference proteome</keyword>
<organism evidence="2 3">
    <name type="scientific">Mycobacterium senriense</name>
    <dbReference type="NCBI Taxonomy" id="2775496"/>
    <lineage>
        <taxon>Bacteria</taxon>
        <taxon>Bacillati</taxon>
        <taxon>Actinomycetota</taxon>
        <taxon>Actinomycetes</taxon>
        <taxon>Mycobacteriales</taxon>
        <taxon>Mycobacteriaceae</taxon>
        <taxon>Mycobacterium</taxon>
        <taxon>Mycobacterium avium complex (MAC)</taxon>
    </lineage>
</organism>
<dbReference type="PANTHER" id="PTHR35530:SF2">
    <property type="entry name" value="BSL4019 PROTEIN"/>
    <property type="match status" value="1"/>
</dbReference>
<dbReference type="InterPro" id="IPR028116">
    <property type="entry name" value="Cis-CaaD-like"/>
</dbReference>
<accession>A0ABM7SSH3</accession>
<dbReference type="Pfam" id="PF14832">
    <property type="entry name" value="Tautomerase_3"/>
    <property type="match status" value="1"/>
</dbReference>
<evidence type="ECO:0000259" key="1">
    <source>
        <dbReference type="Pfam" id="PF14832"/>
    </source>
</evidence>